<protein>
    <submittedName>
        <fullName evidence="9">MYBR1</fullName>
    </submittedName>
</protein>
<keyword evidence="4" id="KW-0238">DNA-binding</keyword>
<organism evidence="9">
    <name type="scientific">Gentiana crassa subsp. rigescens</name>
    <dbReference type="NCBI Taxonomy" id="3097545"/>
    <lineage>
        <taxon>Eukaryota</taxon>
        <taxon>Viridiplantae</taxon>
        <taxon>Streptophyta</taxon>
        <taxon>Embryophyta</taxon>
        <taxon>Tracheophyta</taxon>
        <taxon>Spermatophyta</taxon>
        <taxon>Magnoliopsida</taxon>
        <taxon>eudicotyledons</taxon>
        <taxon>Gunneridae</taxon>
        <taxon>Pentapetalae</taxon>
        <taxon>asterids</taxon>
        <taxon>lamiids</taxon>
        <taxon>Gentianales</taxon>
        <taxon>Gentianaceae</taxon>
        <taxon>Gentianeae</taxon>
        <taxon>Gentianinae</taxon>
        <taxon>Gentiana</taxon>
        <taxon>Gentiana crassa</taxon>
    </lineage>
</organism>
<sequence length="196" mass="21963">MRKPCYYESKCLNRGAYSRKEDQKHSTYINKHGNGRCYHIPKAPGRHCCGKSCRVRWVNYKKRAKEVKVKGGNNFGEDEEDIFIKLHALLGNRWSLIAGRLPGRTEKEVKNYWDSHLKRKLISMGIDPDNHHPQGPPPGPGYTYGTTTTCTYNNGKGNIHLGKSESSSTGSTAHNINVSDAESCAQVNYSSLSGDF</sequence>
<accession>A0A0U2DCA8</accession>
<evidence type="ECO:0000259" key="8">
    <source>
        <dbReference type="PROSITE" id="PS51294"/>
    </source>
</evidence>
<dbReference type="FunFam" id="1.10.10.60:FF:000394">
    <property type="entry name" value="MYB transcription factor"/>
    <property type="match status" value="1"/>
</dbReference>
<evidence type="ECO:0000256" key="2">
    <source>
        <dbReference type="ARBA" id="ARBA00022737"/>
    </source>
</evidence>
<dbReference type="Gene3D" id="1.10.10.60">
    <property type="entry name" value="Homeodomain-like"/>
    <property type="match status" value="2"/>
</dbReference>
<evidence type="ECO:0000256" key="1">
    <source>
        <dbReference type="ARBA" id="ARBA00004123"/>
    </source>
</evidence>
<dbReference type="GO" id="GO:0000976">
    <property type="term" value="F:transcription cis-regulatory region binding"/>
    <property type="evidence" value="ECO:0007669"/>
    <property type="project" value="UniProtKB-ARBA"/>
</dbReference>
<name>A0A0U2DCA8_9GENT</name>
<dbReference type="GO" id="GO:0005634">
    <property type="term" value="C:nucleus"/>
    <property type="evidence" value="ECO:0007669"/>
    <property type="project" value="UniProtKB-SubCell"/>
</dbReference>
<dbReference type="AlphaFoldDB" id="A0A0U2DCA8"/>
<feature type="domain" description="Myb-like" evidence="7">
    <location>
        <begin position="73"/>
        <end position="117"/>
    </location>
</feature>
<reference evidence="9" key="1">
    <citation type="submission" date="2014-10" db="EMBL/GenBank/DDBJ databases">
        <title>Functional Analysis of GrMYBR1 Gene in Gentiana rigescens.</title>
        <authorList>
            <consortium name="Yuxi Normal University"/>
            <person name="Zhang X."/>
            <person name="Li C."/>
        </authorList>
    </citation>
    <scope>NUCLEOTIDE SEQUENCE</scope>
    <source>
        <tissue evidence="9">Young leaves</tissue>
    </source>
</reference>
<dbReference type="Pfam" id="PF00249">
    <property type="entry name" value="Myb_DNA-binding"/>
    <property type="match status" value="1"/>
</dbReference>
<dbReference type="InterPro" id="IPR009057">
    <property type="entry name" value="Homeodomain-like_sf"/>
</dbReference>
<evidence type="ECO:0000256" key="5">
    <source>
        <dbReference type="ARBA" id="ARBA00023163"/>
    </source>
</evidence>
<dbReference type="SUPFAM" id="SSF46689">
    <property type="entry name" value="Homeodomain-like"/>
    <property type="match status" value="1"/>
</dbReference>
<proteinExistence type="evidence at transcript level"/>
<dbReference type="PROSITE" id="PS51294">
    <property type="entry name" value="HTH_MYB"/>
    <property type="match status" value="1"/>
</dbReference>
<evidence type="ECO:0000256" key="6">
    <source>
        <dbReference type="ARBA" id="ARBA00023242"/>
    </source>
</evidence>
<comment type="subcellular location">
    <subcellularLocation>
        <location evidence="1">Nucleus</location>
    </subcellularLocation>
</comment>
<dbReference type="SMR" id="A0A0U2DCA8"/>
<dbReference type="InterPro" id="IPR001005">
    <property type="entry name" value="SANT/Myb"/>
</dbReference>
<dbReference type="InterPro" id="IPR015495">
    <property type="entry name" value="Myb_TF_plants"/>
</dbReference>
<keyword evidence="3" id="KW-0805">Transcription regulation</keyword>
<keyword evidence="5" id="KW-0804">Transcription</keyword>
<evidence type="ECO:0000259" key="7">
    <source>
        <dbReference type="PROSITE" id="PS50090"/>
    </source>
</evidence>
<evidence type="ECO:0000256" key="3">
    <source>
        <dbReference type="ARBA" id="ARBA00023015"/>
    </source>
</evidence>
<dbReference type="CDD" id="cd00167">
    <property type="entry name" value="SANT"/>
    <property type="match status" value="1"/>
</dbReference>
<dbReference type="InterPro" id="IPR017930">
    <property type="entry name" value="Myb_dom"/>
</dbReference>
<dbReference type="PROSITE" id="PS50090">
    <property type="entry name" value="MYB_LIKE"/>
    <property type="match status" value="1"/>
</dbReference>
<evidence type="ECO:0000256" key="4">
    <source>
        <dbReference type="ARBA" id="ARBA00023125"/>
    </source>
</evidence>
<dbReference type="PANTHER" id="PTHR47994:SF5">
    <property type="entry name" value="F14D16.11-RELATED"/>
    <property type="match status" value="1"/>
</dbReference>
<feature type="domain" description="HTH myb-type" evidence="8">
    <location>
        <begin position="77"/>
        <end position="121"/>
    </location>
</feature>
<dbReference type="SMART" id="SM00717">
    <property type="entry name" value="SANT"/>
    <property type="match status" value="2"/>
</dbReference>
<keyword evidence="6" id="KW-0539">Nucleus</keyword>
<keyword evidence="2" id="KW-0677">Repeat</keyword>
<dbReference type="PANTHER" id="PTHR47994">
    <property type="entry name" value="F14D16.11-RELATED"/>
    <property type="match status" value="1"/>
</dbReference>
<dbReference type="EMBL" id="KP057605">
    <property type="protein sequence ID" value="AKN79616.1"/>
    <property type="molecule type" value="mRNA"/>
</dbReference>
<evidence type="ECO:0000313" key="9">
    <source>
        <dbReference type="EMBL" id="AKN79616.1"/>
    </source>
</evidence>